<accession>A0A2P1BNB7</accession>
<geneLocation type="plasmid" evidence="3">
    <name>pUJ-1KPC</name>
</geneLocation>
<evidence type="ECO:0000313" key="3">
    <source>
        <dbReference type="EMBL" id="AVI43189.1"/>
    </source>
</evidence>
<organism evidence="3">
    <name type="scientific">Klebsiella pneumoniae</name>
    <dbReference type="NCBI Taxonomy" id="573"/>
    <lineage>
        <taxon>Bacteria</taxon>
        <taxon>Pseudomonadati</taxon>
        <taxon>Pseudomonadota</taxon>
        <taxon>Gammaproteobacteria</taxon>
        <taxon>Enterobacterales</taxon>
        <taxon>Enterobacteriaceae</taxon>
        <taxon>Klebsiella/Raoultella group</taxon>
        <taxon>Klebsiella</taxon>
        <taxon>Klebsiella pneumoniae complex</taxon>
    </lineage>
</organism>
<dbReference type="Pfam" id="PF18272">
    <property type="entry name" value="ssDNA_TraI_N"/>
    <property type="match status" value="1"/>
</dbReference>
<sequence length="146" mass="15572">MTGKSALQDGTAFIPGGTLIVDQAEKLSLKETISCSMARCAITCRSCSPTAGSAAGPAALTVLKDSGVNTYRWQGGHQTTADIISEPDKGARYSRLAQEFAVSVREGQKSVAQISGTREQSVLNGLIRDSLRQEGCWVRKTRLLQP</sequence>
<dbReference type="Pfam" id="PF22232">
    <property type="entry name" value="TraI_hel_assoc_N"/>
    <property type="match status" value="1"/>
</dbReference>
<feature type="domain" description="TraI N-terminal subdomain" evidence="1">
    <location>
        <begin position="88"/>
        <end position="136"/>
    </location>
</feature>
<keyword evidence="3" id="KW-0614">Plasmid</keyword>
<gene>
    <name evidence="3" type="primary">traI_6</name>
</gene>
<proteinExistence type="predicted"/>
<protein>
    <submittedName>
        <fullName evidence="3">Multifunctional conjugation protein TraI</fullName>
    </submittedName>
</protein>
<dbReference type="AlphaFoldDB" id="A0A2P1BNB7"/>
<feature type="domain" description="TraI helicase-associated ssDBD N-terminal" evidence="2">
    <location>
        <begin position="2"/>
        <end position="34"/>
    </location>
</feature>
<reference evidence="3" key="1">
    <citation type="submission" date="2017-12" db="EMBL/GenBank/DDBJ databases">
        <title>Insights into the successfully spreading KPC-encoding IncII plasmids.</title>
        <authorList>
            <person name="Brandt C."/>
            <person name="Pletz M.W."/>
            <person name="Makarewicz O."/>
        </authorList>
    </citation>
    <scope>NUCLEOTIDE SEQUENCE</scope>
    <source>
        <strain evidence="3">UR15381</strain>
        <plasmid evidence="3">pUJ-1KPC</plasmid>
    </source>
</reference>
<dbReference type="EMBL" id="MG700548">
    <property type="protein sequence ID" value="AVI43189.1"/>
    <property type="molecule type" value="Genomic_DNA"/>
</dbReference>
<evidence type="ECO:0000259" key="1">
    <source>
        <dbReference type="Pfam" id="PF18272"/>
    </source>
</evidence>
<name>A0A2P1BNB7_KLEPN</name>
<evidence type="ECO:0000259" key="2">
    <source>
        <dbReference type="Pfam" id="PF22232"/>
    </source>
</evidence>
<dbReference type="InterPro" id="IPR054558">
    <property type="entry name" value="TraI_hel_assoc_DBD_N"/>
</dbReference>
<dbReference type="InterPro" id="IPR040987">
    <property type="entry name" value="TraI_N"/>
</dbReference>